<keyword evidence="4" id="KW-0472">Membrane</keyword>
<dbReference type="InterPro" id="IPR001611">
    <property type="entry name" value="Leu-rich_rpt"/>
</dbReference>
<name>A0A6P3XL62_DINQU</name>
<evidence type="ECO:0000256" key="1">
    <source>
        <dbReference type="ARBA" id="ARBA00022614"/>
    </source>
</evidence>
<feature type="transmembrane region" description="Helical" evidence="4">
    <location>
        <begin position="320"/>
        <end position="342"/>
    </location>
</feature>
<keyword evidence="4" id="KW-1133">Transmembrane helix</keyword>
<evidence type="ECO:0000256" key="2">
    <source>
        <dbReference type="ARBA" id="ARBA00022737"/>
    </source>
</evidence>
<evidence type="ECO:0000256" key="4">
    <source>
        <dbReference type="SAM" id="Phobius"/>
    </source>
</evidence>
<dbReference type="OrthoDB" id="4691307at2759"/>
<reference evidence="6" key="1">
    <citation type="submission" date="2025-08" db="UniProtKB">
        <authorList>
            <consortium name="RefSeq"/>
        </authorList>
    </citation>
    <scope>IDENTIFICATION</scope>
</reference>
<accession>A0A6P3XL62</accession>
<evidence type="ECO:0000313" key="6">
    <source>
        <dbReference type="RefSeq" id="XP_014478709.1"/>
    </source>
</evidence>
<gene>
    <name evidence="6" type="primary">LOC106746546</name>
</gene>
<keyword evidence="1" id="KW-0433">Leucine-rich repeat</keyword>
<proteinExistence type="predicted"/>
<dbReference type="InterPro" id="IPR003591">
    <property type="entry name" value="Leu-rich_rpt_typical-subtyp"/>
</dbReference>
<dbReference type="PANTHER" id="PTHR24366:SF96">
    <property type="entry name" value="LEUCINE RICH REPEAT CONTAINING 53"/>
    <property type="match status" value="1"/>
</dbReference>
<keyword evidence="2" id="KW-0677">Repeat</keyword>
<dbReference type="InterPro" id="IPR032675">
    <property type="entry name" value="LRR_dom_sf"/>
</dbReference>
<evidence type="ECO:0000313" key="5">
    <source>
        <dbReference type="Proteomes" id="UP000515204"/>
    </source>
</evidence>
<keyword evidence="4" id="KW-0812">Transmembrane</keyword>
<dbReference type="Proteomes" id="UP000515204">
    <property type="component" value="Unplaced"/>
</dbReference>
<keyword evidence="5" id="KW-1185">Reference proteome</keyword>
<dbReference type="SUPFAM" id="SSF52058">
    <property type="entry name" value="L domain-like"/>
    <property type="match status" value="1"/>
</dbReference>
<sequence length="421" mass="46526">MVVALVAQAIVPGCSFRGKLARGLCPGKRVPLSGRLGHRFSDGTYRGYPSVGGRDSQKTKGASSDVQAMDVSRNSISELDDYELANIGLSELIYLNLSANTISDIGMHAFDGLSELAVLDLSQNHLHYLLPKTFVPAKSLRILQLSKNNFNSRVPKLQSPSITNLALDSCQISHVPADTFDGLSHLHTLDLSNNLMIQLDSAVLQPLKLTEISIEGNPWSCDKLMHDLELYLTSNNIEHSAVCVKIPGPKKFEKMILYDPQKKCEKCRPPKIANKNMKKDTLTPNKNCTPMPAIGNTTVCVNNTTEESDLTRTLNAISPYWFFAFGFVLGSACGTFACYIWLTRSVTCCRGYRERRSNDIQRVSLLQNLWQFDDSTFNDSGTISCPGTPPPPYREVMLRPGLYRPSSRACNNAATSRTGRI</sequence>
<dbReference type="Pfam" id="PF13855">
    <property type="entry name" value="LRR_8"/>
    <property type="match status" value="2"/>
</dbReference>
<evidence type="ECO:0000256" key="3">
    <source>
        <dbReference type="SAM" id="MobiDB-lite"/>
    </source>
</evidence>
<dbReference type="PANTHER" id="PTHR24366">
    <property type="entry name" value="IG(IMMUNOGLOBULIN) AND LRR(LEUCINE RICH REPEAT) DOMAINS"/>
    <property type="match status" value="1"/>
</dbReference>
<dbReference type="AlphaFoldDB" id="A0A6P3XL62"/>
<dbReference type="SMART" id="SM00369">
    <property type="entry name" value="LRR_TYP"/>
    <property type="match status" value="4"/>
</dbReference>
<feature type="region of interest" description="Disordered" evidence="3">
    <location>
        <begin position="47"/>
        <end position="66"/>
    </location>
</feature>
<dbReference type="KEGG" id="dqu:106746546"/>
<protein>
    <submittedName>
        <fullName evidence="6">Leucine-rich repeat transmembrane protein FLRT3-like isoform X1</fullName>
    </submittedName>
</protein>
<dbReference type="GeneID" id="106746546"/>
<dbReference type="Gene3D" id="3.80.10.10">
    <property type="entry name" value="Ribonuclease Inhibitor"/>
    <property type="match status" value="2"/>
</dbReference>
<dbReference type="RefSeq" id="XP_014478709.1">
    <property type="nucleotide sequence ID" value="XM_014623223.1"/>
</dbReference>
<organism evidence="5 6">
    <name type="scientific">Dinoponera quadriceps</name>
    <name type="common">South American ant</name>
    <dbReference type="NCBI Taxonomy" id="609295"/>
    <lineage>
        <taxon>Eukaryota</taxon>
        <taxon>Metazoa</taxon>
        <taxon>Ecdysozoa</taxon>
        <taxon>Arthropoda</taxon>
        <taxon>Hexapoda</taxon>
        <taxon>Insecta</taxon>
        <taxon>Pterygota</taxon>
        <taxon>Neoptera</taxon>
        <taxon>Endopterygota</taxon>
        <taxon>Hymenoptera</taxon>
        <taxon>Apocrita</taxon>
        <taxon>Aculeata</taxon>
        <taxon>Formicoidea</taxon>
        <taxon>Formicidae</taxon>
        <taxon>Ponerinae</taxon>
        <taxon>Ponerini</taxon>
        <taxon>Dinoponera</taxon>
    </lineage>
</organism>